<name>A0ABM7Z1Q1_NOSCO</name>
<evidence type="ECO:0000313" key="2">
    <source>
        <dbReference type="Proteomes" id="UP001055453"/>
    </source>
</evidence>
<sequence length="57" mass="6076">MAISAILGIGIGRFSTPCLASENKVLGILCVDDASVNFSSGDRTFFPIVNKPIVTRY</sequence>
<organism evidence="1 2">
    <name type="scientific">Nostoc cf. commune SO-36</name>
    <dbReference type="NCBI Taxonomy" id="449208"/>
    <lineage>
        <taxon>Bacteria</taxon>
        <taxon>Bacillati</taxon>
        <taxon>Cyanobacteriota</taxon>
        <taxon>Cyanophyceae</taxon>
        <taxon>Nostocales</taxon>
        <taxon>Nostocaceae</taxon>
        <taxon>Nostoc</taxon>
    </lineage>
</organism>
<dbReference type="Proteomes" id="UP001055453">
    <property type="component" value="Chromosome"/>
</dbReference>
<dbReference type="EMBL" id="AP025732">
    <property type="protein sequence ID" value="BDI16905.1"/>
    <property type="molecule type" value="Genomic_DNA"/>
</dbReference>
<dbReference type="RefSeq" id="WP_251959937.1">
    <property type="nucleotide sequence ID" value="NZ_AP025732.1"/>
</dbReference>
<accession>A0ABM7Z1Q1</accession>
<gene>
    <name evidence="1" type="ORF">ANSO36C_27070</name>
</gene>
<keyword evidence="2" id="KW-1185">Reference proteome</keyword>
<evidence type="ECO:0000313" key="1">
    <source>
        <dbReference type="EMBL" id="BDI16905.1"/>
    </source>
</evidence>
<proteinExistence type="predicted"/>
<protein>
    <submittedName>
        <fullName evidence="1">Uncharacterized protein</fullName>
    </submittedName>
</protein>
<reference evidence="1" key="1">
    <citation type="submission" date="2022-04" db="EMBL/GenBank/DDBJ databases">
        <title>Complete genome sequence of a cyanobacterium, Nostoc sp. SO-36, isolated in Antarctica.</title>
        <authorList>
            <person name="Kanesaki Y."/>
            <person name="Effendi D."/>
            <person name="Sakamoto T."/>
            <person name="Ohtani S."/>
            <person name="Awai K."/>
        </authorList>
    </citation>
    <scope>NUCLEOTIDE SEQUENCE</scope>
    <source>
        <strain evidence="1">SO-36</strain>
    </source>
</reference>